<evidence type="ECO:0000313" key="5">
    <source>
        <dbReference type="EMBL" id="KAL2094979.1"/>
    </source>
</evidence>
<dbReference type="Proteomes" id="UP001591681">
    <property type="component" value="Unassembled WGS sequence"/>
</dbReference>
<proteinExistence type="predicted"/>
<dbReference type="SUPFAM" id="SSF57535">
    <property type="entry name" value="Complement control module/SCR domain"/>
    <property type="match status" value="1"/>
</dbReference>
<feature type="chain" id="PRO_5044868845" description="Sushi domain-containing protein" evidence="3">
    <location>
        <begin position="20"/>
        <end position="215"/>
    </location>
</feature>
<keyword evidence="2" id="KW-0768">Sushi</keyword>
<keyword evidence="1" id="KW-1015">Disulfide bond</keyword>
<keyword evidence="6" id="KW-1185">Reference proteome</keyword>
<evidence type="ECO:0000259" key="4">
    <source>
        <dbReference type="PROSITE" id="PS50923"/>
    </source>
</evidence>
<name>A0ABD1K761_9TELE</name>
<feature type="domain" description="Sushi" evidence="4">
    <location>
        <begin position="86"/>
        <end position="142"/>
    </location>
</feature>
<sequence>MRLAALVLLLLGSSNGVATQVSLLEAQEADQGSGVEPDWKALADTYWSGTAPVCVGGCKGRHRELKKDSCGDSDCCWVGYKSLCRVNCGRPDVDINGFVYGNDWWVDSVVRYVCRPGFMLIGDPTRTCQSNGRWTAKPSCLRVCRQGRVEVSERELDGACTSSCATKSYEGEARRGCRRIANCQKKESGWKRWFTRCDTCQCECLVPCGECYLTS</sequence>
<evidence type="ECO:0000313" key="6">
    <source>
        <dbReference type="Proteomes" id="UP001591681"/>
    </source>
</evidence>
<reference evidence="5 6" key="1">
    <citation type="submission" date="2024-09" db="EMBL/GenBank/DDBJ databases">
        <title>A chromosome-level genome assembly of Gray's grenadier anchovy, Coilia grayii.</title>
        <authorList>
            <person name="Fu Z."/>
        </authorList>
    </citation>
    <scope>NUCLEOTIDE SEQUENCE [LARGE SCALE GENOMIC DNA]</scope>
    <source>
        <strain evidence="5">G4</strain>
        <tissue evidence="5">Muscle</tissue>
    </source>
</reference>
<feature type="signal peptide" evidence="3">
    <location>
        <begin position="1"/>
        <end position="19"/>
    </location>
</feature>
<dbReference type="Gene3D" id="2.10.70.10">
    <property type="entry name" value="Complement Module, domain 1"/>
    <property type="match status" value="1"/>
</dbReference>
<dbReference type="Pfam" id="PF00084">
    <property type="entry name" value="Sushi"/>
    <property type="match status" value="1"/>
</dbReference>
<evidence type="ECO:0000256" key="2">
    <source>
        <dbReference type="PROSITE-ProRule" id="PRU00302"/>
    </source>
</evidence>
<organism evidence="5 6">
    <name type="scientific">Coilia grayii</name>
    <name type="common">Gray's grenadier anchovy</name>
    <dbReference type="NCBI Taxonomy" id="363190"/>
    <lineage>
        <taxon>Eukaryota</taxon>
        <taxon>Metazoa</taxon>
        <taxon>Chordata</taxon>
        <taxon>Craniata</taxon>
        <taxon>Vertebrata</taxon>
        <taxon>Euteleostomi</taxon>
        <taxon>Actinopterygii</taxon>
        <taxon>Neopterygii</taxon>
        <taxon>Teleostei</taxon>
        <taxon>Clupei</taxon>
        <taxon>Clupeiformes</taxon>
        <taxon>Clupeoidei</taxon>
        <taxon>Engraulidae</taxon>
        <taxon>Coilinae</taxon>
        <taxon>Coilia</taxon>
    </lineage>
</organism>
<dbReference type="InterPro" id="IPR035976">
    <property type="entry name" value="Sushi/SCR/CCP_sf"/>
</dbReference>
<comment type="caution">
    <text evidence="5">The sequence shown here is derived from an EMBL/GenBank/DDBJ whole genome shotgun (WGS) entry which is preliminary data.</text>
</comment>
<dbReference type="CDD" id="cd00033">
    <property type="entry name" value="CCP"/>
    <property type="match status" value="1"/>
</dbReference>
<evidence type="ECO:0000256" key="1">
    <source>
        <dbReference type="ARBA" id="ARBA00023157"/>
    </source>
</evidence>
<protein>
    <recommendedName>
        <fullName evidence="4">Sushi domain-containing protein</fullName>
    </recommendedName>
</protein>
<dbReference type="PROSITE" id="PS50923">
    <property type="entry name" value="SUSHI"/>
    <property type="match status" value="1"/>
</dbReference>
<accession>A0ABD1K761</accession>
<dbReference type="SMART" id="SM00032">
    <property type="entry name" value="CCP"/>
    <property type="match status" value="1"/>
</dbReference>
<dbReference type="InterPro" id="IPR000436">
    <property type="entry name" value="Sushi_SCR_CCP_dom"/>
</dbReference>
<keyword evidence="3" id="KW-0732">Signal</keyword>
<evidence type="ECO:0000256" key="3">
    <source>
        <dbReference type="SAM" id="SignalP"/>
    </source>
</evidence>
<comment type="caution">
    <text evidence="2">Lacks conserved residue(s) required for the propagation of feature annotation.</text>
</comment>
<gene>
    <name evidence="5" type="ORF">ACEWY4_009698</name>
</gene>
<dbReference type="EMBL" id="JBHFQA010000008">
    <property type="protein sequence ID" value="KAL2094979.1"/>
    <property type="molecule type" value="Genomic_DNA"/>
</dbReference>
<dbReference type="AlphaFoldDB" id="A0ABD1K761"/>